<keyword evidence="11" id="KW-1185">Reference proteome</keyword>
<comment type="subcellular location">
    <subcellularLocation>
        <location evidence="1">Endoplasmic reticulum membrane</location>
        <topology evidence="1">Multi-pass membrane protein</topology>
    </subcellularLocation>
</comment>
<evidence type="ECO:0000313" key="11">
    <source>
        <dbReference type="Proteomes" id="UP000054359"/>
    </source>
</evidence>
<evidence type="ECO:0000256" key="4">
    <source>
        <dbReference type="ARBA" id="ARBA00022692"/>
    </source>
</evidence>
<dbReference type="PANTHER" id="PTHR20994">
    <property type="entry name" value="ER MEMBRANE PROTEIN COMPLEX SUBUNIT 6"/>
    <property type="match status" value="1"/>
</dbReference>
<evidence type="ECO:0000256" key="7">
    <source>
        <dbReference type="ARBA" id="ARBA00023136"/>
    </source>
</evidence>
<name>A0A087SVG2_STEMI</name>
<dbReference type="GO" id="GO:0072546">
    <property type="term" value="C:EMC complex"/>
    <property type="evidence" value="ECO:0007669"/>
    <property type="project" value="InterPro"/>
</dbReference>
<evidence type="ECO:0000256" key="3">
    <source>
        <dbReference type="ARBA" id="ARBA00020827"/>
    </source>
</evidence>
<evidence type="ECO:0000256" key="8">
    <source>
        <dbReference type="ARBA" id="ARBA00031072"/>
    </source>
</evidence>
<accession>A0A087SVG2</accession>
<dbReference type="Proteomes" id="UP000054359">
    <property type="component" value="Unassembled WGS sequence"/>
</dbReference>
<dbReference type="STRING" id="407821.A0A087SVG2"/>
<keyword evidence="5" id="KW-0256">Endoplasmic reticulum</keyword>
<dbReference type="GO" id="GO:0034975">
    <property type="term" value="P:protein folding in endoplasmic reticulum"/>
    <property type="evidence" value="ECO:0007669"/>
    <property type="project" value="TreeGrafter"/>
</dbReference>
<evidence type="ECO:0000256" key="2">
    <source>
        <dbReference type="ARBA" id="ARBA00009436"/>
    </source>
</evidence>
<sequence length="117" mass="13336">MMSRSFNKMKYRKEKGEIVAYSENAVRHNLALLEYCRTSMAALSGSTAGILGLTGLIGFAFYFINAVVLWLFLLAKAGADWQKYFRSRTQLLTSGFFGGLITYILFWTFLYGMVHVY</sequence>
<protein>
    <recommendedName>
        <fullName evidence="3">ER membrane protein complex subunit 6</fullName>
    </recommendedName>
    <alternativeName>
        <fullName evidence="8">Transmembrane protein 93</fullName>
    </alternativeName>
</protein>
<dbReference type="InterPro" id="IPR029008">
    <property type="entry name" value="EMC6-like"/>
</dbReference>
<feature type="non-terminal residue" evidence="10">
    <location>
        <position position="117"/>
    </location>
</feature>
<evidence type="ECO:0000256" key="1">
    <source>
        <dbReference type="ARBA" id="ARBA00004477"/>
    </source>
</evidence>
<dbReference type="OMA" id="MKANFEW"/>
<dbReference type="Pfam" id="PF07019">
    <property type="entry name" value="EMC6"/>
    <property type="match status" value="1"/>
</dbReference>
<keyword evidence="4 9" id="KW-0812">Transmembrane</keyword>
<keyword evidence="6 9" id="KW-1133">Transmembrane helix</keyword>
<reference evidence="10 11" key="1">
    <citation type="submission" date="2013-11" db="EMBL/GenBank/DDBJ databases">
        <title>Genome sequencing of Stegodyphus mimosarum.</title>
        <authorList>
            <person name="Bechsgaard J."/>
        </authorList>
    </citation>
    <scope>NUCLEOTIDE SEQUENCE [LARGE SCALE GENOMIC DNA]</scope>
</reference>
<comment type="similarity">
    <text evidence="2">Belongs to the EMC6 family.</text>
</comment>
<dbReference type="EMBL" id="KK112145">
    <property type="protein sequence ID" value="KFM56851.1"/>
    <property type="molecule type" value="Genomic_DNA"/>
</dbReference>
<dbReference type="InterPro" id="IPR008504">
    <property type="entry name" value="Emc6"/>
</dbReference>
<gene>
    <name evidence="10" type="ORF">X975_24553</name>
</gene>
<evidence type="ECO:0000256" key="6">
    <source>
        <dbReference type="ARBA" id="ARBA00022989"/>
    </source>
</evidence>
<organism evidence="10 11">
    <name type="scientific">Stegodyphus mimosarum</name>
    <name type="common">African social velvet spider</name>
    <dbReference type="NCBI Taxonomy" id="407821"/>
    <lineage>
        <taxon>Eukaryota</taxon>
        <taxon>Metazoa</taxon>
        <taxon>Ecdysozoa</taxon>
        <taxon>Arthropoda</taxon>
        <taxon>Chelicerata</taxon>
        <taxon>Arachnida</taxon>
        <taxon>Araneae</taxon>
        <taxon>Araneomorphae</taxon>
        <taxon>Entelegynae</taxon>
        <taxon>Eresoidea</taxon>
        <taxon>Eresidae</taxon>
        <taxon>Stegodyphus</taxon>
    </lineage>
</organism>
<keyword evidence="7 9" id="KW-0472">Membrane</keyword>
<dbReference type="AlphaFoldDB" id="A0A087SVG2"/>
<feature type="transmembrane region" description="Helical" evidence="9">
    <location>
        <begin position="50"/>
        <end position="75"/>
    </location>
</feature>
<dbReference type="GO" id="GO:0000045">
    <property type="term" value="P:autophagosome assembly"/>
    <property type="evidence" value="ECO:0007669"/>
    <property type="project" value="TreeGrafter"/>
</dbReference>
<dbReference type="PANTHER" id="PTHR20994:SF0">
    <property type="entry name" value="ER MEMBRANE PROTEIN COMPLEX SUBUNIT 6"/>
    <property type="match status" value="1"/>
</dbReference>
<evidence type="ECO:0000313" key="10">
    <source>
        <dbReference type="EMBL" id="KFM56851.1"/>
    </source>
</evidence>
<feature type="transmembrane region" description="Helical" evidence="9">
    <location>
        <begin position="95"/>
        <end position="114"/>
    </location>
</feature>
<dbReference type="OrthoDB" id="16510at2759"/>
<evidence type="ECO:0000256" key="5">
    <source>
        <dbReference type="ARBA" id="ARBA00022824"/>
    </source>
</evidence>
<proteinExistence type="inferred from homology"/>
<evidence type="ECO:0000256" key="9">
    <source>
        <dbReference type="SAM" id="Phobius"/>
    </source>
</evidence>